<evidence type="ECO:0000259" key="6">
    <source>
        <dbReference type="PROSITE" id="PS00028"/>
    </source>
</evidence>
<dbReference type="SMART" id="SM00355">
    <property type="entry name" value="ZnF_C2H2"/>
    <property type="match status" value="7"/>
</dbReference>
<proteinExistence type="predicted"/>
<dbReference type="GO" id="GO:0008270">
    <property type="term" value="F:zinc ion binding"/>
    <property type="evidence" value="ECO:0007669"/>
    <property type="project" value="UniProtKB-KW"/>
</dbReference>
<evidence type="ECO:0000256" key="5">
    <source>
        <dbReference type="SAM" id="MobiDB-lite"/>
    </source>
</evidence>
<feature type="compositionally biased region" description="Basic and acidic residues" evidence="5">
    <location>
        <begin position="142"/>
        <end position="158"/>
    </location>
</feature>
<dbReference type="Gene3D" id="3.30.160.60">
    <property type="entry name" value="Classic Zinc Finger"/>
    <property type="match status" value="1"/>
</dbReference>
<feature type="region of interest" description="Disordered" evidence="5">
    <location>
        <begin position="51"/>
        <end position="273"/>
    </location>
</feature>
<comment type="caution">
    <text evidence="7">The sequence shown here is derived from an EMBL/GenBank/DDBJ whole genome shotgun (WGS) entry which is preliminary data.</text>
</comment>
<feature type="compositionally biased region" description="Low complexity" evidence="5">
    <location>
        <begin position="578"/>
        <end position="589"/>
    </location>
</feature>
<name>A0A2A2JSG1_9BILA</name>
<protein>
    <recommendedName>
        <fullName evidence="6">C2H2-type domain-containing protein</fullName>
    </recommendedName>
</protein>
<keyword evidence="1" id="KW-0479">Metal-binding</keyword>
<feature type="domain" description="C2H2-type" evidence="6">
    <location>
        <begin position="812"/>
        <end position="833"/>
    </location>
</feature>
<feature type="region of interest" description="Disordered" evidence="5">
    <location>
        <begin position="1"/>
        <end position="25"/>
    </location>
</feature>
<organism evidence="7 8">
    <name type="scientific">Diploscapter pachys</name>
    <dbReference type="NCBI Taxonomy" id="2018661"/>
    <lineage>
        <taxon>Eukaryota</taxon>
        <taxon>Metazoa</taxon>
        <taxon>Ecdysozoa</taxon>
        <taxon>Nematoda</taxon>
        <taxon>Chromadorea</taxon>
        <taxon>Rhabditida</taxon>
        <taxon>Rhabditina</taxon>
        <taxon>Rhabditomorpha</taxon>
        <taxon>Rhabditoidea</taxon>
        <taxon>Rhabditidae</taxon>
        <taxon>Diploscapter</taxon>
    </lineage>
</organism>
<feature type="compositionally biased region" description="Basic and acidic residues" evidence="5">
    <location>
        <begin position="198"/>
        <end position="207"/>
    </location>
</feature>
<dbReference type="Proteomes" id="UP000218231">
    <property type="component" value="Unassembled WGS sequence"/>
</dbReference>
<evidence type="ECO:0000256" key="1">
    <source>
        <dbReference type="ARBA" id="ARBA00022723"/>
    </source>
</evidence>
<keyword evidence="4" id="KW-0862">Zinc</keyword>
<feature type="compositionally biased region" description="Basic and acidic residues" evidence="5">
    <location>
        <begin position="253"/>
        <end position="271"/>
    </location>
</feature>
<accession>A0A2A2JSG1</accession>
<dbReference type="AlphaFoldDB" id="A0A2A2JSG1"/>
<evidence type="ECO:0000256" key="2">
    <source>
        <dbReference type="ARBA" id="ARBA00022737"/>
    </source>
</evidence>
<feature type="compositionally biased region" description="Basic and acidic residues" evidence="5">
    <location>
        <begin position="919"/>
        <end position="944"/>
    </location>
</feature>
<feature type="compositionally biased region" description="Polar residues" evidence="5">
    <location>
        <begin position="903"/>
        <end position="917"/>
    </location>
</feature>
<feature type="region of interest" description="Disordered" evidence="5">
    <location>
        <begin position="576"/>
        <end position="603"/>
    </location>
</feature>
<dbReference type="EMBL" id="LIAE01010252">
    <property type="protein sequence ID" value="PAV64600.1"/>
    <property type="molecule type" value="Genomic_DNA"/>
</dbReference>
<keyword evidence="2" id="KW-0677">Repeat</keyword>
<dbReference type="GO" id="GO:0005634">
    <property type="term" value="C:nucleus"/>
    <property type="evidence" value="ECO:0007669"/>
    <property type="project" value="TreeGrafter"/>
</dbReference>
<evidence type="ECO:0000256" key="4">
    <source>
        <dbReference type="ARBA" id="ARBA00022833"/>
    </source>
</evidence>
<dbReference type="GO" id="GO:0045944">
    <property type="term" value="P:positive regulation of transcription by RNA polymerase II"/>
    <property type="evidence" value="ECO:0007669"/>
    <property type="project" value="TreeGrafter"/>
</dbReference>
<feature type="compositionally biased region" description="Polar residues" evidence="5">
    <location>
        <begin position="59"/>
        <end position="71"/>
    </location>
</feature>
<feature type="compositionally biased region" description="Basic and acidic residues" evidence="5">
    <location>
        <begin position="108"/>
        <end position="124"/>
    </location>
</feature>
<dbReference type="PROSITE" id="PS00028">
    <property type="entry name" value="ZINC_FINGER_C2H2_1"/>
    <property type="match status" value="3"/>
</dbReference>
<sequence>MVNNSDETVPAVAQSEADEASQEVDKIKASLGDSLIRIFADVRLIELNKLKDEQKNGEVAQNGTVDSSDSADANECLLNGKANGSGTHEEGTDGSTDNAEAEADGMDEDGKADDQAAEGSKQEEMEVEQTEGAADQSNGQEDGEKVEQPSEGDERPPELEQLQEAAGTGDQEMEKEVNGVDSSNEDAPDLTKVSPVKENGETSKRQEPGQGKKKAEEPECIELDDDDEEDTKPPAKKQKLDGSQDDVQILTPGKKDVKNGEMKEEKKEKVPELTSPEALLNKLEEYIKDAIDNKKGVERKVLDALLGAINVQVQREPLSVRRLILDKQLVLPNTISFPPSQVVDLLIEHDPDHPLAKVINRMFGDEKPKLSEAEKKEKAQLKLTNPAPNLTKMLLDIGQDLVQEATYCDIVHARNLPETPKNIETYKQVAAQLKPVWESLRKRNEPYKLKLVSCNACGFKTESELVLAQHCSIVHSKNGKYVCALCNEYDTSEQRLINHYLECHFTIATKEEQPSKYPCMICEQDFQYKGLRDQHMRICKKDYVRARQIMAPRSPDDHLMVQTWLWPRPTVDPTILSQQQAAQQQAKRQQLTHSQPQGSQHAANNRRSIIPNAVNAAAQAALIQQQMLQQQKLRQLQSQAAMLQASSSGSSLLSNNTFIQAMQQHLQRQNAAQQSARSNASPQTNNILTQQSIAAATALYQKSLAAAAASKNPAMSAAAQQAMKRSLSGVSGLNVAAMQKALSSFGGSLLSAASTSSGTSASSSSGSAITCEICDQAILDREKYFNHLQVFHKQMRGKNFSDMQQGGAPLACSRCRERFWTYEGLERHLVMAHGLVTADLLTKAQKKEDGGRCKLCGKQYAFNILQHLVADHQIKLCSAEIMYSCDVCYYKCNTYSALETHLSTNHPKNGTGNTNGAQADKDKRNAGQDNDKDPKKDCITLDDD</sequence>
<dbReference type="InterPro" id="IPR050688">
    <property type="entry name" value="Zinc_finger/UBP_domain"/>
</dbReference>
<evidence type="ECO:0000313" key="7">
    <source>
        <dbReference type="EMBL" id="PAV64600.1"/>
    </source>
</evidence>
<dbReference type="STRING" id="2018661.A0A2A2JSG1"/>
<dbReference type="OrthoDB" id="6110130at2759"/>
<feature type="domain" description="C2H2-type" evidence="6">
    <location>
        <begin position="885"/>
        <end position="906"/>
    </location>
</feature>
<keyword evidence="3" id="KW-0863">Zinc-finger</keyword>
<evidence type="ECO:0000313" key="8">
    <source>
        <dbReference type="Proteomes" id="UP000218231"/>
    </source>
</evidence>
<feature type="domain" description="C2H2-type" evidence="6">
    <location>
        <begin position="771"/>
        <end position="792"/>
    </location>
</feature>
<dbReference type="PANTHER" id="PTHR24403">
    <property type="entry name" value="ZINC FINGER PROTEIN"/>
    <property type="match status" value="1"/>
</dbReference>
<gene>
    <name evidence="7" type="ORF">WR25_01679</name>
</gene>
<feature type="compositionally biased region" description="Polar residues" evidence="5">
    <location>
        <begin position="591"/>
        <end position="603"/>
    </location>
</feature>
<dbReference type="PANTHER" id="PTHR24403:SF110">
    <property type="entry name" value="C2H2-TYPE DOMAIN-CONTAINING PROTEIN-RELATED"/>
    <property type="match status" value="1"/>
</dbReference>
<feature type="region of interest" description="Disordered" evidence="5">
    <location>
        <begin position="903"/>
        <end position="944"/>
    </location>
</feature>
<feature type="compositionally biased region" description="Acidic residues" evidence="5">
    <location>
        <begin position="218"/>
        <end position="230"/>
    </location>
</feature>
<evidence type="ECO:0000256" key="3">
    <source>
        <dbReference type="ARBA" id="ARBA00022771"/>
    </source>
</evidence>
<keyword evidence="8" id="KW-1185">Reference proteome</keyword>
<dbReference type="InterPro" id="IPR013087">
    <property type="entry name" value="Znf_C2H2_type"/>
</dbReference>
<reference evidence="7 8" key="1">
    <citation type="journal article" date="2017" name="Curr. Biol.">
        <title>Genome architecture and evolution of a unichromosomal asexual nematode.</title>
        <authorList>
            <person name="Fradin H."/>
            <person name="Zegar C."/>
            <person name="Gutwein M."/>
            <person name="Lucas J."/>
            <person name="Kovtun M."/>
            <person name="Corcoran D."/>
            <person name="Baugh L.R."/>
            <person name="Kiontke K."/>
            <person name="Gunsalus K."/>
            <person name="Fitch D.H."/>
            <person name="Piano F."/>
        </authorList>
    </citation>
    <scope>NUCLEOTIDE SEQUENCE [LARGE SCALE GENOMIC DNA]</scope>
    <source>
        <strain evidence="7">PF1309</strain>
    </source>
</reference>